<dbReference type="AlphaFoldDB" id="A0A0F9K995"/>
<sequence>MFQPTRVKVWSLYLWPHLHIFIASIDIDVRAQDPLQ</sequence>
<accession>A0A0F9K995</accession>
<name>A0A0F9K995_9ZZZZ</name>
<feature type="non-terminal residue" evidence="1">
    <location>
        <position position="36"/>
    </location>
</feature>
<comment type="caution">
    <text evidence="1">The sequence shown here is derived from an EMBL/GenBank/DDBJ whole genome shotgun (WGS) entry which is preliminary data.</text>
</comment>
<gene>
    <name evidence="1" type="ORF">LCGC14_1359180</name>
</gene>
<protein>
    <submittedName>
        <fullName evidence="1">Uncharacterized protein</fullName>
    </submittedName>
</protein>
<organism evidence="1">
    <name type="scientific">marine sediment metagenome</name>
    <dbReference type="NCBI Taxonomy" id="412755"/>
    <lineage>
        <taxon>unclassified sequences</taxon>
        <taxon>metagenomes</taxon>
        <taxon>ecological metagenomes</taxon>
    </lineage>
</organism>
<proteinExistence type="predicted"/>
<evidence type="ECO:0000313" key="1">
    <source>
        <dbReference type="EMBL" id="KKM78533.1"/>
    </source>
</evidence>
<dbReference type="EMBL" id="LAZR01008479">
    <property type="protein sequence ID" value="KKM78533.1"/>
    <property type="molecule type" value="Genomic_DNA"/>
</dbReference>
<reference evidence="1" key="1">
    <citation type="journal article" date="2015" name="Nature">
        <title>Complex archaea that bridge the gap between prokaryotes and eukaryotes.</title>
        <authorList>
            <person name="Spang A."/>
            <person name="Saw J.H."/>
            <person name="Jorgensen S.L."/>
            <person name="Zaremba-Niedzwiedzka K."/>
            <person name="Martijn J."/>
            <person name="Lind A.E."/>
            <person name="van Eijk R."/>
            <person name="Schleper C."/>
            <person name="Guy L."/>
            <person name="Ettema T.J."/>
        </authorList>
    </citation>
    <scope>NUCLEOTIDE SEQUENCE</scope>
</reference>